<dbReference type="PANTHER" id="PTHR42928">
    <property type="entry name" value="TRICARBOXYLATE-BINDING PROTEIN"/>
    <property type="match status" value="1"/>
</dbReference>
<accession>A0A3R7EXR1</accession>
<evidence type="ECO:0000313" key="3">
    <source>
        <dbReference type="Proteomes" id="UP000216225"/>
    </source>
</evidence>
<evidence type="ECO:0000313" key="2">
    <source>
        <dbReference type="EMBL" id="RKJ95128.1"/>
    </source>
</evidence>
<protein>
    <submittedName>
        <fullName evidence="2">Tripartite tricarboxylate transporter substrate binding protein</fullName>
    </submittedName>
</protein>
<dbReference type="Gene3D" id="3.40.190.150">
    <property type="entry name" value="Bordetella uptake gene, domain 1"/>
    <property type="match status" value="1"/>
</dbReference>
<dbReference type="PANTHER" id="PTHR42928:SF5">
    <property type="entry name" value="BLR1237 PROTEIN"/>
    <property type="match status" value="1"/>
</dbReference>
<dbReference type="Pfam" id="PF03401">
    <property type="entry name" value="TctC"/>
    <property type="match status" value="1"/>
</dbReference>
<comment type="caution">
    <text evidence="2">The sequence shown here is derived from an EMBL/GenBank/DDBJ whole genome shotgun (WGS) entry which is preliminary data.</text>
</comment>
<reference evidence="2 3" key="1">
    <citation type="submission" date="2018-09" db="EMBL/GenBank/DDBJ databases">
        <title>Genome comparison of Alicycliphilus sp. BQ1, a polyurethanolytic bacterium, with its closest phylogenetic relatives Alicycliphilus denitrificans BC and K601, unable to attack polyurethane.</title>
        <authorList>
            <person name="Loza-Tavera H."/>
            <person name="Lozano L."/>
            <person name="Cevallos M."/>
            <person name="Maya-Lucas O."/>
            <person name="Garcia-Mena J."/>
            <person name="Hernandez J."/>
        </authorList>
    </citation>
    <scope>NUCLEOTIDE SEQUENCE [LARGE SCALE GENOMIC DNA]</scope>
    <source>
        <strain evidence="2 3">BQ1</strain>
    </source>
</reference>
<name>A0A3R7EXR1_9BURK</name>
<dbReference type="AlphaFoldDB" id="A0A3R7EXR1"/>
<evidence type="ECO:0000256" key="1">
    <source>
        <dbReference type="ARBA" id="ARBA00006987"/>
    </source>
</evidence>
<dbReference type="InterPro" id="IPR042100">
    <property type="entry name" value="Bug_dom1"/>
</dbReference>
<dbReference type="InterPro" id="IPR005064">
    <property type="entry name" value="BUG"/>
</dbReference>
<comment type="similarity">
    <text evidence="1">Belongs to the UPF0065 (bug) family.</text>
</comment>
<dbReference type="Proteomes" id="UP000216225">
    <property type="component" value="Unassembled WGS sequence"/>
</dbReference>
<sequence>MICPQCSRHHRFRPRSRRLSKFTNRSAAPPYLDWSARSHARTPCRASSWGAPLFDSKDKGDSMIARLLLGLAAIAFAGHAAAQNPATSSYPNRTLRFVVSSAPGGFNDVVGRIVAAGLTGPAMNGQQAIVDNKPGGGGILAAQYTMNAPADGYTVLLADTAITSIIPVLSDKPPFDSLRDFVPVSKVVTAPFFLAVNASLGVKTLEEFVALAKARPGKLFYGSSGPGSIHHLATETLKAKLGIDIVHVPYKSSALSTPALLAGDVQALFTALGPVLPHVQSGKLRLLGVASPQRSPRAPDVPSFTERGVGDMNLEVSLHALAPAGTPQAVVAKLAEEIRKAIHQPEALKRFDAVGMDPMGSTPEQSLAQLKTERAFFAHAVKISGAKPTD</sequence>
<proteinExistence type="inferred from homology"/>
<dbReference type="Gene3D" id="3.40.190.10">
    <property type="entry name" value="Periplasmic binding protein-like II"/>
    <property type="match status" value="1"/>
</dbReference>
<dbReference type="SUPFAM" id="SSF53850">
    <property type="entry name" value="Periplasmic binding protein-like II"/>
    <property type="match status" value="1"/>
</dbReference>
<organism evidence="2 3">
    <name type="scientific">Alicycliphilus denitrificans</name>
    <dbReference type="NCBI Taxonomy" id="179636"/>
    <lineage>
        <taxon>Bacteria</taxon>
        <taxon>Pseudomonadati</taxon>
        <taxon>Pseudomonadota</taxon>
        <taxon>Betaproteobacteria</taxon>
        <taxon>Burkholderiales</taxon>
        <taxon>Comamonadaceae</taxon>
        <taxon>Alicycliphilus</taxon>
    </lineage>
</organism>
<dbReference type="EMBL" id="NKDB02000004">
    <property type="protein sequence ID" value="RKJ95128.1"/>
    <property type="molecule type" value="Genomic_DNA"/>
</dbReference>
<gene>
    <name evidence="2" type="ORF">CE154_018655</name>
</gene>
<dbReference type="CDD" id="cd07012">
    <property type="entry name" value="PBP2_Bug_TTT"/>
    <property type="match status" value="1"/>
</dbReference>